<organism evidence="1 2">
    <name type="scientific">Sporosarcina siberiensis</name>
    <dbReference type="NCBI Taxonomy" id="1365606"/>
    <lineage>
        <taxon>Bacteria</taxon>
        <taxon>Bacillati</taxon>
        <taxon>Bacillota</taxon>
        <taxon>Bacilli</taxon>
        <taxon>Bacillales</taxon>
        <taxon>Caryophanaceae</taxon>
        <taxon>Sporosarcina</taxon>
    </lineage>
</organism>
<dbReference type="NCBIfam" id="NF005679">
    <property type="entry name" value="PRK07475.1"/>
    <property type="match status" value="1"/>
</dbReference>
<dbReference type="EMBL" id="JBHUGI010000032">
    <property type="protein sequence ID" value="MFD1928798.1"/>
    <property type="molecule type" value="Genomic_DNA"/>
</dbReference>
<evidence type="ECO:0000313" key="2">
    <source>
        <dbReference type="Proteomes" id="UP001597218"/>
    </source>
</evidence>
<keyword evidence="2" id="KW-1185">Reference proteome</keyword>
<reference evidence="2" key="1">
    <citation type="journal article" date="2019" name="Int. J. Syst. Evol. Microbiol.">
        <title>The Global Catalogue of Microorganisms (GCM) 10K type strain sequencing project: providing services to taxonomists for standard genome sequencing and annotation.</title>
        <authorList>
            <consortium name="The Broad Institute Genomics Platform"/>
            <consortium name="The Broad Institute Genome Sequencing Center for Infectious Disease"/>
            <person name="Wu L."/>
            <person name="Ma J."/>
        </authorList>
    </citation>
    <scope>NUCLEOTIDE SEQUENCE [LARGE SCALE GENOMIC DNA]</scope>
    <source>
        <strain evidence="2">CGMCC 4.7177</strain>
    </source>
</reference>
<proteinExistence type="predicted"/>
<dbReference type="RefSeq" id="WP_381538405.1">
    <property type="nucleotide sequence ID" value="NZ_JBHUGI010000032.1"/>
</dbReference>
<name>A0ABW4SGZ7_9BACL</name>
<protein>
    <submittedName>
        <fullName evidence="1">Aspartate/glutamate racemase family protein</fullName>
    </submittedName>
</protein>
<sequence>MNYQSRDTGIENIKAKKNHIAYGMGLGIMLLDEVYPGFPGDVRNASAYNFPIQYDIVEGIDIKKLVLDEDKSQCLQPILDAAKRLQRLGVKAIAAECGYFSYFQQEIASAMDIPVFMSSLLQVPMIQQVIGQKEQIGIVCAYKNSLTPAHLSNVGINPESNLAVVGVLDDYESTEFHSLWVDNKLPSIPNGNYSTAEADMIRICKEFVKNNPDIKALMFECTGFQPFARAVQRELGLPIFSWGTLLDYANSVTVHRDYYGHL</sequence>
<dbReference type="Proteomes" id="UP001597218">
    <property type="component" value="Unassembled WGS sequence"/>
</dbReference>
<evidence type="ECO:0000313" key="1">
    <source>
        <dbReference type="EMBL" id="MFD1928798.1"/>
    </source>
</evidence>
<accession>A0ABW4SGZ7</accession>
<comment type="caution">
    <text evidence="1">The sequence shown here is derived from an EMBL/GenBank/DDBJ whole genome shotgun (WGS) entry which is preliminary data.</text>
</comment>
<gene>
    <name evidence="1" type="ORF">ACFSFY_12215</name>
</gene>